<proteinExistence type="predicted"/>
<sequence>MKTLMTSLAVLLSFTTFASDSTGCPTMHTTSKEVTTAFGNNLAIQALNAAGPDCSYAKDSRITITYSWFQNSSDTPHVDFWTRVNNKGVTSDLTVFAYVSCNEFNSGPYFQKNYTRFKCMAKAMIGTGYQDKMNVEVAPLFDGQWDTRGYSQNYYFQF</sequence>
<organism evidence="2 3">
    <name type="scientific">Bacteriovorax antarcticus</name>
    <dbReference type="NCBI Taxonomy" id="3088717"/>
    <lineage>
        <taxon>Bacteria</taxon>
        <taxon>Pseudomonadati</taxon>
        <taxon>Bdellovibrionota</taxon>
        <taxon>Bacteriovoracia</taxon>
        <taxon>Bacteriovoracales</taxon>
        <taxon>Bacteriovoracaceae</taxon>
        <taxon>Bacteriovorax</taxon>
    </lineage>
</organism>
<reference evidence="2 3" key="1">
    <citation type="submission" date="2023-11" db="EMBL/GenBank/DDBJ databases">
        <title>A Novel Polar Bacteriovorax (B. antarcticus) Isolated from the Biocrust in Antarctica.</title>
        <authorList>
            <person name="Mun W."/>
            <person name="Choi S.Y."/>
            <person name="Mitchell R.J."/>
        </authorList>
    </citation>
    <scope>NUCLEOTIDE SEQUENCE [LARGE SCALE GENOMIC DNA]</scope>
    <source>
        <strain evidence="2 3">PP10</strain>
    </source>
</reference>
<dbReference type="RefSeq" id="WP_323578777.1">
    <property type="nucleotide sequence ID" value="NZ_JAYGJQ010000003.1"/>
</dbReference>
<keyword evidence="3" id="KW-1185">Reference proteome</keyword>
<evidence type="ECO:0000313" key="2">
    <source>
        <dbReference type="EMBL" id="MEA9358393.1"/>
    </source>
</evidence>
<protein>
    <recommendedName>
        <fullName evidence="4">Secreted protein</fullName>
    </recommendedName>
</protein>
<dbReference type="Proteomes" id="UP001302274">
    <property type="component" value="Unassembled WGS sequence"/>
</dbReference>
<accession>A0ABU5VZA4</accession>
<feature type="signal peptide" evidence="1">
    <location>
        <begin position="1"/>
        <end position="18"/>
    </location>
</feature>
<gene>
    <name evidence="2" type="ORF">SHI21_19310</name>
</gene>
<evidence type="ECO:0000313" key="3">
    <source>
        <dbReference type="Proteomes" id="UP001302274"/>
    </source>
</evidence>
<evidence type="ECO:0008006" key="4">
    <source>
        <dbReference type="Google" id="ProtNLM"/>
    </source>
</evidence>
<dbReference type="EMBL" id="JAYGJQ010000003">
    <property type="protein sequence ID" value="MEA9358393.1"/>
    <property type="molecule type" value="Genomic_DNA"/>
</dbReference>
<keyword evidence="1" id="KW-0732">Signal</keyword>
<evidence type="ECO:0000256" key="1">
    <source>
        <dbReference type="SAM" id="SignalP"/>
    </source>
</evidence>
<name>A0ABU5VZA4_9BACT</name>
<feature type="chain" id="PRO_5046001318" description="Secreted protein" evidence="1">
    <location>
        <begin position="19"/>
        <end position="158"/>
    </location>
</feature>
<comment type="caution">
    <text evidence="2">The sequence shown here is derived from an EMBL/GenBank/DDBJ whole genome shotgun (WGS) entry which is preliminary data.</text>
</comment>